<comment type="caution">
    <text evidence="3">The sequence shown here is derived from an EMBL/GenBank/DDBJ whole genome shotgun (WGS) entry which is preliminary data.</text>
</comment>
<feature type="domain" description="Glycoside hydrolase 131 catalytic N-terminal" evidence="2">
    <location>
        <begin position="170"/>
        <end position="439"/>
    </location>
</feature>
<dbReference type="EMBL" id="AVOT02008792">
    <property type="protein sequence ID" value="MBW0486747.1"/>
    <property type="molecule type" value="Genomic_DNA"/>
</dbReference>
<dbReference type="Proteomes" id="UP000765509">
    <property type="component" value="Unassembled WGS sequence"/>
</dbReference>
<feature type="compositionally biased region" description="Basic and acidic residues" evidence="1">
    <location>
        <begin position="409"/>
        <end position="418"/>
    </location>
</feature>
<dbReference type="Gene3D" id="2.60.120.1160">
    <property type="match status" value="1"/>
</dbReference>
<dbReference type="OrthoDB" id="5283326at2759"/>
<evidence type="ECO:0000313" key="4">
    <source>
        <dbReference type="Proteomes" id="UP000765509"/>
    </source>
</evidence>
<gene>
    <name evidence="3" type="ORF">O181_026462</name>
</gene>
<protein>
    <recommendedName>
        <fullName evidence="2">Glycoside hydrolase 131 catalytic N-terminal domain-containing protein</fullName>
    </recommendedName>
</protein>
<organism evidence="3 4">
    <name type="scientific">Austropuccinia psidii MF-1</name>
    <dbReference type="NCBI Taxonomy" id="1389203"/>
    <lineage>
        <taxon>Eukaryota</taxon>
        <taxon>Fungi</taxon>
        <taxon>Dikarya</taxon>
        <taxon>Basidiomycota</taxon>
        <taxon>Pucciniomycotina</taxon>
        <taxon>Pucciniomycetes</taxon>
        <taxon>Pucciniales</taxon>
        <taxon>Sphaerophragmiaceae</taxon>
        <taxon>Austropuccinia</taxon>
    </lineage>
</organism>
<evidence type="ECO:0000313" key="3">
    <source>
        <dbReference type="EMBL" id="MBW0486747.1"/>
    </source>
</evidence>
<dbReference type="PANTHER" id="PTHR34612">
    <property type="entry name" value="GH131_N DOMAIN-CONTAINING PROTEIN"/>
    <property type="match status" value="1"/>
</dbReference>
<feature type="region of interest" description="Disordered" evidence="1">
    <location>
        <begin position="400"/>
        <end position="470"/>
    </location>
</feature>
<name>A0A9Q3H0T3_9BASI</name>
<evidence type="ECO:0000256" key="1">
    <source>
        <dbReference type="SAM" id="MobiDB-lite"/>
    </source>
</evidence>
<evidence type="ECO:0000259" key="2">
    <source>
        <dbReference type="Pfam" id="PF18271"/>
    </source>
</evidence>
<proteinExistence type="predicted"/>
<sequence>MISLVSIPFELSPGNPQNVAIGDRAQLRWIAWIDTAVALLSLEIQKILLLAGCMQDSSTCYRTSTLYCTAFTEVSMRWKLEIGIESFLSHHSHTAQELAFASGLGLLQRLPSLSLAPPSHRLQGLLSARCTVQEKATIEEEYFTLVVLPLACSLVIKRAQPPNLGKAVVDYRIPAGTKVADFDNPKSTLGQNTKFKIIGNNTIQEAVEFLDQPQGIFSSILLKVTDKSIFQPNKNDSSSAQLGFRRTDLLPAYNAATIEKGKKTYHHSFQLMQQLNISHGYLLGSLEYVEADGAHVFDLFHGSDFDSKDTSGKPLPNEQVARSFRVRDINFNTIFSAKAELKIIYNFAIEVDWDKKTLQVYFSTGNAPLKKVKESVPNVSKNPKASDPAGKCEWHLQLIKQPLPNPNDPEEKRGDIPHRGIQPSNIHEGIVQLRNFVEDTTTEPLDSNPDGPSNRHKRECNKGKRQETSG</sequence>
<accession>A0A9Q3H0T3</accession>
<dbReference type="PANTHER" id="PTHR34612:SF2">
    <property type="entry name" value="GLYCOSIDE HYDROLASE 131 CATALYTIC N-TERMINAL DOMAIN-CONTAINING PROTEIN"/>
    <property type="match status" value="1"/>
</dbReference>
<dbReference type="InterPro" id="IPR041524">
    <property type="entry name" value="GH131_N"/>
</dbReference>
<dbReference type="AlphaFoldDB" id="A0A9Q3H0T3"/>
<reference evidence="3" key="1">
    <citation type="submission" date="2021-03" db="EMBL/GenBank/DDBJ databases">
        <title>Draft genome sequence of rust myrtle Austropuccinia psidii MF-1, a brazilian biotype.</title>
        <authorList>
            <person name="Quecine M.C."/>
            <person name="Pachon D.M.R."/>
            <person name="Bonatelli M.L."/>
            <person name="Correr F.H."/>
            <person name="Franceschini L.M."/>
            <person name="Leite T.F."/>
            <person name="Margarido G.R.A."/>
            <person name="Almeida C.A."/>
            <person name="Ferrarezi J.A."/>
            <person name="Labate C.A."/>
        </authorList>
    </citation>
    <scope>NUCLEOTIDE SEQUENCE</scope>
    <source>
        <strain evidence="3">MF-1</strain>
    </source>
</reference>
<feature type="compositionally biased region" description="Basic and acidic residues" evidence="1">
    <location>
        <begin position="460"/>
        <end position="470"/>
    </location>
</feature>
<keyword evidence="4" id="KW-1185">Reference proteome</keyword>
<dbReference type="Pfam" id="PF18271">
    <property type="entry name" value="GH131_N"/>
    <property type="match status" value="1"/>
</dbReference>